<protein>
    <submittedName>
        <fullName evidence="1">3967_t:CDS:1</fullName>
    </submittedName>
</protein>
<dbReference type="EMBL" id="CAJVPM010045086">
    <property type="protein sequence ID" value="CAG8715610.1"/>
    <property type="molecule type" value="Genomic_DNA"/>
</dbReference>
<name>A0ACA9PLA1_9GLOM</name>
<sequence>MLSEEKINKLKKLRHSEYWKQTCEEWEISSWDVFYQRKYPETKEIERKSHSALASDLK</sequence>
<evidence type="ECO:0000313" key="2">
    <source>
        <dbReference type="Proteomes" id="UP000789860"/>
    </source>
</evidence>
<accession>A0ACA9PLA1</accession>
<reference evidence="1" key="1">
    <citation type="submission" date="2021-06" db="EMBL/GenBank/DDBJ databases">
        <authorList>
            <person name="Kallberg Y."/>
            <person name="Tangrot J."/>
            <person name="Rosling A."/>
        </authorList>
    </citation>
    <scope>NUCLEOTIDE SEQUENCE</scope>
    <source>
        <strain evidence="1">AU212A</strain>
    </source>
</reference>
<evidence type="ECO:0000313" key="1">
    <source>
        <dbReference type="EMBL" id="CAG8715610.1"/>
    </source>
</evidence>
<proteinExistence type="predicted"/>
<comment type="caution">
    <text evidence="1">The sequence shown here is derived from an EMBL/GenBank/DDBJ whole genome shotgun (WGS) entry which is preliminary data.</text>
</comment>
<feature type="non-terminal residue" evidence="1">
    <location>
        <position position="58"/>
    </location>
</feature>
<dbReference type="Proteomes" id="UP000789860">
    <property type="component" value="Unassembled WGS sequence"/>
</dbReference>
<organism evidence="1 2">
    <name type="scientific">Scutellospora calospora</name>
    <dbReference type="NCBI Taxonomy" id="85575"/>
    <lineage>
        <taxon>Eukaryota</taxon>
        <taxon>Fungi</taxon>
        <taxon>Fungi incertae sedis</taxon>
        <taxon>Mucoromycota</taxon>
        <taxon>Glomeromycotina</taxon>
        <taxon>Glomeromycetes</taxon>
        <taxon>Diversisporales</taxon>
        <taxon>Gigasporaceae</taxon>
        <taxon>Scutellospora</taxon>
    </lineage>
</organism>
<keyword evidence="2" id="KW-1185">Reference proteome</keyword>
<gene>
    <name evidence="1" type="ORF">SCALOS_LOCUS11048</name>
</gene>